<dbReference type="InterPro" id="IPR002225">
    <property type="entry name" value="3Beta_OHSteriod_DH/Estase"/>
</dbReference>
<dbReference type="InterPro" id="IPR036291">
    <property type="entry name" value="NAD(P)-bd_dom_sf"/>
</dbReference>
<dbReference type="PANTHER" id="PTHR48079:SF6">
    <property type="entry name" value="NAD(P)-BINDING DOMAIN-CONTAINING PROTEIN-RELATED"/>
    <property type="match status" value="1"/>
</dbReference>
<proteinExistence type="predicted"/>
<dbReference type="EMBL" id="JAXOVC010000005">
    <property type="protein sequence ID" value="KAK4501874.1"/>
    <property type="molecule type" value="Genomic_DNA"/>
</dbReference>
<keyword evidence="3" id="KW-1185">Reference proteome</keyword>
<dbReference type="Proteomes" id="UP001305779">
    <property type="component" value="Unassembled WGS sequence"/>
</dbReference>
<evidence type="ECO:0000313" key="2">
    <source>
        <dbReference type="EMBL" id="KAK4501874.1"/>
    </source>
</evidence>
<feature type="domain" description="3-beta hydroxysteroid dehydrogenase/isomerase" evidence="1">
    <location>
        <begin position="9"/>
        <end position="268"/>
    </location>
</feature>
<reference evidence="2 3" key="1">
    <citation type="journal article" date="2023" name="G3 (Bethesda)">
        <title>A chromosome-level genome assembly of Zasmidium syzygii isolated from banana leaves.</title>
        <authorList>
            <person name="van Westerhoven A.C."/>
            <person name="Mehrabi R."/>
            <person name="Talebi R."/>
            <person name="Steentjes M.B.F."/>
            <person name="Corcolon B."/>
            <person name="Chong P.A."/>
            <person name="Kema G.H.J."/>
            <person name="Seidl M.F."/>
        </authorList>
    </citation>
    <scope>NUCLEOTIDE SEQUENCE [LARGE SCALE GENOMIC DNA]</scope>
    <source>
        <strain evidence="2 3">P124</strain>
    </source>
</reference>
<evidence type="ECO:0000259" key="1">
    <source>
        <dbReference type="Pfam" id="PF01073"/>
    </source>
</evidence>
<accession>A0ABR0EJY7</accession>
<sequence length="349" mass="39010">MASAWGTILVIGGAGRLGYFVIQELLKQPECGRIVSINRKLHTENQHEGVEYRAVDVRTTETLHTLMHDIRPEAIINTAAPGHVDGSTPAKDFHEVLVKAQADLIQLARINGTKVFIGTSSANVAGGWEHVNVNETAPYWPEGSGVFPYWIKKAQAERELLAADSPTLQTVSLRLPLIIGERDYAFVPNLLDSLEQGQTGVRIGNNTGKLATISADDAAAAHVLALRKLLEPENKIHGQIFYITNTRVLPFWTMAQIVWTAAGWKKAKEPFVIPEALAMVMAWVSEWFVYLTSFGKRAAALNQRVVYFMCREWTYHGAKAEKVLGFVPKNDVEEQLRRSAEWELRKRKK</sequence>
<dbReference type="Pfam" id="PF01073">
    <property type="entry name" value="3Beta_HSD"/>
    <property type="match status" value="1"/>
</dbReference>
<dbReference type="PANTHER" id="PTHR48079">
    <property type="entry name" value="PROTEIN YEEZ"/>
    <property type="match status" value="1"/>
</dbReference>
<dbReference type="InterPro" id="IPR051783">
    <property type="entry name" value="NAD(P)-dependent_oxidoreduct"/>
</dbReference>
<protein>
    <recommendedName>
        <fullName evidence="1">3-beta hydroxysteroid dehydrogenase/isomerase domain-containing protein</fullName>
    </recommendedName>
</protein>
<evidence type="ECO:0000313" key="3">
    <source>
        <dbReference type="Proteomes" id="UP001305779"/>
    </source>
</evidence>
<comment type="caution">
    <text evidence="2">The sequence shown here is derived from an EMBL/GenBank/DDBJ whole genome shotgun (WGS) entry which is preliminary data.</text>
</comment>
<gene>
    <name evidence="2" type="ORF">PRZ48_007683</name>
</gene>
<dbReference type="Gene3D" id="3.40.50.720">
    <property type="entry name" value="NAD(P)-binding Rossmann-like Domain"/>
    <property type="match status" value="1"/>
</dbReference>
<dbReference type="SUPFAM" id="SSF51735">
    <property type="entry name" value="NAD(P)-binding Rossmann-fold domains"/>
    <property type="match status" value="1"/>
</dbReference>
<name>A0ABR0EJY7_ZASCE</name>
<organism evidence="2 3">
    <name type="scientific">Zasmidium cellare</name>
    <name type="common">Wine cellar mold</name>
    <name type="synonym">Racodium cellare</name>
    <dbReference type="NCBI Taxonomy" id="395010"/>
    <lineage>
        <taxon>Eukaryota</taxon>
        <taxon>Fungi</taxon>
        <taxon>Dikarya</taxon>
        <taxon>Ascomycota</taxon>
        <taxon>Pezizomycotina</taxon>
        <taxon>Dothideomycetes</taxon>
        <taxon>Dothideomycetidae</taxon>
        <taxon>Mycosphaerellales</taxon>
        <taxon>Mycosphaerellaceae</taxon>
        <taxon>Zasmidium</taxon>
    </lineage>
</organism>